<dbReference type="AlphaFoldDB" id="A0A7X2H2J0"/>
<dbReference type="InterPro" id="IPR000683">
    <property type="entry name" value="Gfo/Idh/MocA-like_OxRdtase_N"/>
</dbReference>
<sequence length="318" mass="35874">MELINIGVAGVGIMGMNHCRTLDKMKNVHFVGVYDNDMKQCLKIAKEYDVCPFSSFSELLKKVDAVIISVPTSLHFTFIQQALQEEKHVLVEKPFVSSMKEAEQIKPLIKAKNVIVQVGHVERFNPVIQQLNKIINRPKMISIETRRLGALNRVIDIDVIFDLMIHDIDIVLSLVGSPIQSLSAVGYSLTESGQMDVANAVLTFKNGVIANLVANRLSQEKVRTLTITERDRLIKSDYMTKELFIYQKVDSVIEKNLSYRQESIVEKIIVPNTEPLFAEIDHFVQSIQMKQCSIVGPEEASQALEVAQMIRAYIEGNK</sequence>
<dbReference type="Gene3D" id="3.40.50.720">
    <property type="entry name" value="NAD(P)-binding Rossmann-like Domain"/>
    <property type="match status" value="1"/>
</dbReference>
<gene>
    <name evidence="3" type="ORF">GJB61_04980</name>
</gene>
<evidence type="ECO:0000259" key="2">
    <source>
        <dbReference type="Pfam" id="PF22725"/>
    </source>
</evidence>
<organism evidence="3 4">
    <name type="scientific">Paenibacillus monticola</name>
    <dbReference type="NCBI Taxonomy" id="2666075"/>
    <lineage>
        <taxon>Bacteria</taxon>
        <taxon>Bacillati</taxon>
        <taxon>Bacillota</taxon>
        <taxon>Bacilli</taxon>
        <taxon>Bacillales</taxon>
        <taxon>Paenibacillaceae</taxon>
        <taxon>Paenibacillus</taxon>
    </lineage>
</organism>
<dbReference type="Pfam" id="PF22725">
    <property type="entry name" value="GFO_IDH_MocA_C3"/>
    <property type="match status" value="1"/>
</dbReference>
<feature type="domain" description="Gfo/Idh/MocA-like oxidoreductase N-terminal" evidence="1">
    <location>
        <begin position="4"/>
        <end position="120"/>
    </location>
</feature>
<dbReference type="EMBL" id="WJXB01000002">
    <property type="protein sequence ID" value="MRN52346.1"/>
    <property type="molecule type" value="Genomic_DNA"/>
</dbReference>
<dbReference type="Proteomes" id="UP000463051">
    <property type="component" value="Unassembled WGS sequence"/>
</dbReference>
<dbReference type="InterPro" id="IPR055170">
    <property type="entry name" value="GFO_IDH_MocA-like_dom"/>
</dbReference>
<reference evidence="3 4" key="1">
    <citation type="submission" date="2019-11" db="EMBL/GenBank/DDBJ databases">
        <title>Paenibacillus monticola sp. nov., a novel PGPR strain isolated from mountain sample in China.</title>
        <authorList>
            <person name="Zhao Q."/>
            <person name="Li H.-P."/>
            <person name="Zhang J.-L."/>
        </authorList>
    </citation>
    <scope>NUCLEOTIDE SEQUENCE [LARGE SCALE GENOMIC DNA]</scope>
    <source>
        <strain evidence="3 4">LC-T2</strain>
    </source>
</reference>
<name>A0A7X2H2J0_9BACL</name>
<protein>
    <submittedName>
        <fullName evidence="3">Gfo/Idh/MocA family oxidoreductase</fullName>
    </submittedName>
</protein>
<comment type="caution">
    <text evidence="3">The sequence shown here is derived from an EMBL/GenBank/DDBJ whole genome shotgun (WGS) entry which is preliminary data.</text>
</comment>
<accession>A0A7X2H2J0</accession>
<dbReference type="Pfam" id="PF01408">
    <property type="entry name" value="GFO_IDH_MocA"/>
    <property type="match status" value="1"/>
</dbReference>
<dbReference type="SUPFAM" id="SSF55347">
    <property type="entry name" value="Glyceraldehyde-3-phosphate dehydrogenase-like, C-terminal domain"/>
    <property type="match status" value="1"/>
</dbReference>
<dbReference type="PANTHER" id="PTHR43377:SF1">
    <property type="entry name" value="BILIVERDIN REDUCTASE A"/>
    <property type="match status" value="1"/>
</dbReference>
<dbReference type="InterPro" id="IPR036291">
    <property type="entry name" value="NAD(P)-bd_dom_sf"/>
</dbReference>
<dbReference type="PANTHER" id="PTHR43377">
    <property type="entry name" value="BILIVERDIN REDUCTASE A"/>
    <property type="match status" value="1"/>
</dbReference>
<feature type="domain" description="GFO/IDH/MocA-like oxidoreductase" evidence="2">
    <location>
        <begin position="159"/>
        <end position="225"/>
    </location>
</feature>
<dbReference type="SUPFAM" id="SSF51735">
    <property type="entry name" value="NAD(P)-binding Rossmann-fold domains"/>
    <property type="match status" value="1"/>
</dbReference>
<keyword evidence="4" id="KW-1185">Reference proteome</keyword>
<evidence type="ECO:0000259" key="1">
    <source>
        <dbReference type="Pfam" id="PF01408"/>
    </source>
</evidence>
<dbReference type="RefSeq" id="WP_154117381.1">
    <property type="nucleotide sequence ID" value="NZ_WJXB01000002.1"/>
</dbReference>
<evidence type="ECO:0000313" key="3">
    <source>
        <dbReference type="EMBL" id="MRN52346.1"/>
    </source>
</evidence>
<evidence type="ECO:0000313" key="4">
    <source>
        <dbReference type="Proteomes" id="UP000463051"/>
    </source>
</evidence>
<dbReference type="GO" id="GO:0000166">
    <property type="term" value="F:nucleotide binding"/>
    <property type="evidence" value="ECO:0007669"/>
    <property type="project" value="InterPro"/>
</dbReference>
<dbReference type="Gene3D" id="3.30.360.10">
    <property type="entry name" value="Dihydrodipicolinate Reductase, domain 2"/>
    <property type="match status" value="1"/>
</dbReference>
<dbReference type="InterPro" id="IPR051450">
    <property type="entry name" value="Gfo/Idh/MocA_Oxidoreductases"/>
</dbReference>
<proteinExistence type="predicted"/>